<sequence length="519" mass="58709">MEIRPFLCDNIDKALVRSEWERWFRSFSLYLQAEDISDVAKKKNKLLHLGGPQLQEVAFNIPGALVEGNEELNSFEVLVAKLDEYFSPKRNSTFERHLFRNLSPVEGENFNKYLLRLRHQVSKCEFGKTAAEINEICIKDKIIDSWAPVDLKKKLLEKEQSLKEIVETCQIYEQISKQSGSMFTKSADESVNRITTKLCGARQNNDECGRCGQKGHFGNDPKCPARSAQCNKCGLIGHFARKCRSKKRKSGYNRNSPKRKRTESYKVRNVGTNEEEEVNCFKISNDTGIDEKLVCGIGGCPISMVIDSGTRLNLVSESDWGILRKNKAVIFNEREDHTTQFKAYASNKVLDVLQVFEAPISVENKLEKIATFYVIKNGCQSLLGRNTAMQLGVLKVGLGVNSIEIAQPFPKMLGVKIKLSIDPTVKPVQQPMRRIPIALEEQVEEKIKQMIALDIIEPVSGPSSWISPIVIVYKEGGEMRLCIDMRRANHAVLRENHPLPTFEMFMAKLRGAKSFLGST</sequence>
<dbReference type="Proteomes" id="UP001652620">
    <property type="component" value="Chromosome 6"/>
</dbReference>
<gene>
    <name evidence="4" type="primary">LOC125779294</name>
</gene>
<dbReference type="SUPFAM" id="SSF56672">
    <property type="entry name" value="DNA/RNA polymerases"/>
    <property type="match status" value="1"/>
</dbReference>
<dbReference type="InterPro" id="IPR036875">
    <property type="entry name" value="Znf_CCHC_sf"/>
</dbReference>
<evidence type="ECO:0000259" key="2">
    <source>
        <dbReference type="PROSITE" id="PS50158"/>
    </source>
</evidence>
<accession>A0ABM3K4W0</accession>
<organism evidence="3 4">
    <name type="scientific">Bactrocera dorsalis</name>
    <name type="common">Oriental fruit fly</name>
    <name type="synonym">Dacus dorsalis</name>
    <dbReference type="NCBI Taxonomy" id="27457"/>
    <lineage>
        <taxon>Eukaryota</taxon>
        <taxon>Metazoa</taxon>
        <taxon>Ecdysozoa</taxon>
        <taxon>Arthropoda</taxon>
        <taxon>Hexapoda</taxon>
        <taxon>Insecta</taxon>
        <taxon>Pterygota</taxon>
        <taxon>Neoptera</taxon>
        <taxon>Endopterygota</taxon>
        <taxon>Diptera</taxon>
        <taxon>Brachycera</taxon>
        <taxon>Muscomorpha</taxon>
        <taxon>Tephritoidea</taxon>
        <taxon>Tephritidae</taxon>
        <taxon>Bactrocera</taxon>
        <taxon>Bactrocera</taxon>
    </lineage>
</organism>
<dbReference type="InterPro" id="IPR043502">
    <property type="entry name" value="DNA/RNA_pol_sf"/>
</dbReference>
<dbReference type="SMART" id="SM00343">
    <property type="entry name" value="ZnF_C2HC"/>
    <property type="match status" value="2"/>
</dbReference>
<keyword evidence="1" id="KW-0479">Metal-binding</keyword>
<dbReference type="Gene3D" id="4.10.60.10">
    <property type="entry name" value="Zinc finger, CCHC-type"/>
    <property type="match status" value="1"/>
</dbReference>
<evidence type="ECO:0000313" key="4">
    <source>
        <dbReference type="RefSeq" id="XP_049316516.1"/>
    </source>
</evidence>
<dbReference type="RefSeq" id="XP_049316516.1">
    <property type="nucleotide sequence ID" value="XM_049460559.1"/>
</dbReference>
<dbReference type="InterPro" id="IPR050951">
    <property type="entry name" value="Retrovirus_Pol_polyprotein"/>
</dbReference>
<dbReference type="GeneID" id="125779294"/>
<keyword evidence="1" id="KW-0863">Zinc-finger</keyword>
<dbReference type="PROSITE" id="PS50158">
    <property type="entry name" value="ZF_CCHC"/>
    <property type="match status" value="1"/>
</dbReference>
<dbReference type="PANTHER" id="PTHR37984">
    <property type="entry name" value="PROTEIN CBG26694"/>
    <property type="match status" value="1"/>
</dbReference>
<reference evidence="4" key="1">
    <citation type="submission" date="2025-08" db="UniProtKB">
        <authorList>
            <consortium name="RefSeq"/>
        </authorList>
    </citation>
    <scope>IDENTIFICATION</scope>
    <source>
        <tissue evidence="4">Adult</tissue>
    </source>
</reference>
<proteinExistence type="predicted"/>
<dbReference type="Gene3D" id="3.10.10.10">
    <property type="entry name" value="HIV Type 1 Reverse Transcriptase, subunit A, domain 1"/>
    <property type="match status" value="1"/>
</dbReference>
<dbReference type="InterPro" id="IPR001878">
    <property type="entry name" value="Znf_CCHC"/>
</dbReference>
<dbReference type="PANTHER" id="PTHR37984:SF11">
    <property type="entry name" value="INTEGRASE CATALYTIC DOMAIN-CONTAINING PROTEIN"/>
    <property type="match status" value="1"/>
</dbReference>
<keyword evidence="3" id="KW-1185">Reference proteome</keyword>
<evidence type="ECO:0000313" key="3">
    <source>
        <dbReference type="Proteomes" id="UP001652620"/>
    </source>
</evidence>
<protein>
    <submittedName>
        <fullName evidence="4">Uncharacterized protein LOC125779294</fullName>
    </submittedName>
</protein>
<keyword evidence="1" id="KW-0862">Zinc</keyword>
<name>A0ABM3K4W0_BACDO</name>
<dbReference type="SUPFAM" id="SSF57756">
    <property type="entry name" value="Retrovirus zinc finger-like domains"/>
    <property type="match status" value="1"/>
</dbReference>
<evidence type="ECO:0000256" key="1">
    <source>
        <dbReference type="PROSITE-ProRule" id="PRU00047"/>
    </source>
</evidence>
<feature type="domain" description="CCHC-type" evidence="2">
    <location>
        <begin position="230"/>
        <end position="245"/>
    </location>
</feature>